<accession>A0ABC8ZFC4</accession>
<dbReference type="PANTHER" id="PTHR34145:SF65">
    <property type="entry name" value="FBD DOMAIN-CONTAINING PROTEIN"/>
    <property type="match status" value="1"/>
</dbReference>
<name>A0ABC8ZFC4_9POAL</name>
<dbReference type="InterPro" id="IPR053772">
    <property type="entry name" value="At1g61320/At1g61330-like"/>
</dbReference>
<dbReference type="EMBL" id="OZ075128">
    <property type="protein sequence ID" value="CAL4957253.1"/>
    <property type="molecule type" value="Genomic_DNA"/>
</dbReference>
<dbReference type="SUPFAM" id="SSF81383">
    <property type="entry name" value="F-box domain"/>
    <property type="match status" value="1"/>
</dbReference>
<evidence type="ECO:0000313" key="3">
    <source>
        <dbReference type="EMBL" id="CAL4957253.1"/>
    </source>
</evidence>
<proteinExistence type="predicted"/>
<sequence length="514" mass="55731">MESHSRRRRRRSSAATEEEDRLSSLPDDLLHSILRGLPLKHAARTSSLSRRWAHRWLRALAASPVIDLTDRDFARGQPPARAAATVTRCLRLHAEHGAPLHAFRVALVSPPPRSRRLVGDVVGWVSAAVARGAREVELDLAPPSLPQEDDDRGAAALVKLPADVFRARSSLERLALGGFSLHALAFPAAGLAGLRSLSLTNTNVTDDAVRLVLTTCPALESLALTRCPLLSSVTVASETLRALEVAGCRAVRAVRVAAPALESLAFHGRIFYFHGRPYGDAVVFDLGAMPALRDAYPSHLGCAFDFGVAQDAQTYPYLYNAVAHARTLTVCPVGLLLLQQAHSDDETAAYANAPNLEELQLLMGAQGSLEVELEHLSTFCTIASLGLVLKRLFVRIISPAILYYAGGGRSSAAAAAADETIFDQLALIKVVNFSGTKRELRLLRFLLKRAPVLEQMVVVVAVEGEGAPGDEQLKALQKQVPRLRKASRQARVSVCRPDQDGSPNHARTRFFHEE</sequence>
<dbReference type="CDD" id="cd22160">
    <property type="entry name" value="F-box_AtFBL13-like"/>
    <property type="match status" value="1"/>
</dbReference>
<dbReference type="InterPro" id="IPR053781">
    <property type="entry name" value="F-box_AtFBL13-like"/>
</dbReference>
<evidence type="ECO:0000256" key="1">
    <source>
        <dbReference type="SAM" id="MobiDB-lite"/>
    </source>
</evidence>
<keyword evidence="4" id="KW-1185">Reference proteome</keyword>
<protein>
    <recommendedName>
        <fullName evidence="2">F-box domain-containing protein</fullName>
    </recommendedName>
</protein>
<dbReference type="SUPFAM" id="SSF52047">
    <property type="entry name" value="RNI-like"/>
    <property type="match status" value="1"/>
</dbReference>
<dbReference type="Gene3D" id="3.80.10.10">
    <property type="entry name" value="Ribonuclease Inhibitor"/>
    <property type="match status" value="1"/>
</dbReference>
<dbReference type="Pfam" id="PF00646">
    <property type="entry name" value="F-box"/>
    <property type="match status" value="1"/>
</dbReference>
<feature type="region of interest" description="Disordered" evidence="1">
    <location>
        <begin position="488"/>
        <end position="514"/>
    </location>
</feature>
<feature type="domain" description="F-box" evidence="2">
    <location>
        <begin position="19"/>
        <end position="52"/>
    </location>
</feature>
<dbReference type="InterPro" id="IPR001810">
    <property type="entry name" value="F-box_dom"/>
</dbReference>
<gene>
    <name evidence="3" type="ORF">URODEC1_LOCUS42428</name>
</gene>
<feature type="compositionally biased region" description="Basic residues" evidence="1">
    <location>
        <begin position="1"/>
        <end position="12"/>
    </location>
</feature>
<dbReference type="PANTHER" id="PTHR34145">
    <property type="entry name" value="OS02G0105600 PROTEIN"/>
    <property type="match status" value="1"/>
</dbReference>
<organism evidence="3 4">
    <name type="scientific">Urochloa decumbens</name>
    <dbReference type="NCBI Taxonomy" id="240449"/>
    <lineage>
        <taxon>Eukaryota</taxon>
        <taxon>Viridiplantae</taxon>
        <taxon>Streptophyta</taxon>
        <taxon>Embryophyta</taxon>
        <taxon>Tracheophyta</taxon>
        <taxon>Spermatophyta</taxon>
        <taxon>Magnoliopsida</taxon>
        <taxon>Liliopsida</taxon>
        <taxon>Poales</taxon>
        <taxon>Poaceae</taxon>
        <taxon>PACMAD clade</taxon>
        <taxon>Panicoideae</taxon>
        <taxon>Panicodae</taxon>
        <taxon>Paniceae</taxon>
        <taxon>Melinidinae</taxon>
        <taxon>Urochloa</taxon>
    </lineage>
</organism>
<dbReference type="InterPro" id="IPR032675">
    <property type="entry name" value="LRR_dom_sf"/>
</dbReference>
<evidence type="ECO:0000259" key="2">
    <source>
        <dbReference type="PROSITE" id="PS50181"/>
    </source>
</evidence>
<feature type="region of interest" description="Disordered" evidence="1">
    <location>
        <begin position="1"/>
        <end position="21"/>
    </location>
</feature>
<reference evidence="3" key="1">
    <citation type="submission" date="2024-10" db="EMBL/GenBank/DDBJ databases">
        <authorList>
            <person name="Ryan C."/>
        </authorList>
    </citation>
    <scope>NUCLEOTIDE SEQUENCE [LARGE SCALE GENOMIC DNA]</scope>
</reference>
<evidence type="ECO:0000313" key="4">
    <source>
        <dbReference type="Proteomes" id="UP001497457"/>
    </source>
</evidence>
<dbReference type="Pfam" id="PF24758">
    <property type="entry name" value="LRR_At5g56370"/>
    <property type="match status" value="1"/>
</dbReference>
<dbReference type="AlphaFoldDB" id="A0ABC8ZFC4"/>
<dbReference type="Proteomes" id="UP001497457">
    <property type="component" value="Chromosome 18b"/>
</dbReference>
<dbReference type="InterPro" id="IPR055411">
    <property type="entry name" value="LRR_FXL15/At3g58940/PEG3-like"/>
</dbReference>
<dbReference type="PROSITE" id="PS50181">
    <property type="entry name" value="FBOX"/>
    <property type="match status" value="1"/>
</dbReference>
<dbReference type="InterPro" id="IPR036047">
    <property type="entry name" value="F-box-like_dom_sf"/>
</dbReference>